<protein>
    <submittedName>
        <fullName evidence="3">Thioesterase</fullName>
    </submittedName>
</protein>
<dbReference type="SUPFAM" id="SSF53474">
    <property type="entry name" value="alpha/beta-Hydrolases"/>
    <property type="match status" value="1"/>
</dbReference>
<feature type="domain" description="Thioesterase" evidence="2">
    <location>
        <begin position="20"/>
        <end position="105"/>
    </location>
</feature>
<evidence type="ECO:0000313" key="3">
    <source>
        <dbReference type="EMBL" id="ALT05956.1"/>
    </source>
</evidence>
<dbReference type="GO" id="GO:0008610">
    <property type="term" value="P:lipid biosynthetic process"/>
    <property type="evidence" value="ECO:0007669"/>
    <property type="project" value="TreeGrafter"/>
</dbReference>
<name>A0A0U2ZPH5_9ACTN</name>
<sequence length="257" mass="26769">MHSPPVWTGQLRPATHSRSRLVVFPHAGAGPQTYARLLSGLPGDVELTGVTLPGRERRGGESPTGPLSAAVEGISGELAALPPLPTLFWGHSMGSLLAVTVAAHLPGSCAALVLTAGIPGPDALDFAVPLDSPEGLELMFSRHRLPLRALDAGSDHSRADHVLAHDLVLARSALLGLRGIRLGLPLTAYAGADDPLVPASTLPGWRDFTTGRFRSRTLAGGHFFPFLPSNGRSLLADIADTLRSSAPAGNPTRGVVR</sequence>
<reference evidence="3" key="1">
    <citation type="submission" date="2015-10" db="EMBL/GenBank/DDBJ databases">
        <title>New simocyclinones: surprising evolutionary and biosynthetic insights.</title>
        <authorList>
            <person name="Bilyk O."/>
            <person name="Brotz E."/>
            <person name="Tokovenko B."/>
            <person name="Bechtold A."/>
            <person name="Paululat T."/>
            <person name="Luzhetskyy A."/>
        </authorList>
    </citation>
    <scope>NUCLEOTIDE SEQUENCE</scope>
    <source>
        <strain evidence="3">152608</strain>
    </source>
</reference>
<proteinExistence type="inferred from homology"/>
<dbReference type="EMBL" id="KU127235">
    <property type="protein sequence ID" value="ALT05956.1"/>
    <property type="molecule type" value="Genomic_DNA"/>
</dbReference>
<dbReference type="InterPro" id="IPR012223">
    <property type="entry name" value="TEII"/>
</dbReference>
<accession>A0A0U2ZPH5</accession>
<dbReference type="InterPro" id="IPR001031">
    <property type="entry name" value="Thioesterase"/>
</dbReference>
<dbReference type="InterPro" id="IPR029058">
    <property type="entry name" value="AB_hydrolase_fold"/>
</dbReference>
<dbReference type="PANTHER" id="PTHR11487">
    <property type="entry name" value="THIOESTERASE"/>
    <property type="match status" value="1"/>
</dbReference>
<dbReference type="Gene3D" id="3.40.50.1820">
    <property type="entry name" value="alpha/beta hydrolase"/>
    <property type="match status" value="1"/>
</dbReference>
<evidence type="ECO:0000259" key="2">
    <source>
        <dbReference type="Pfam" id="PF00975"/>
    </source>
</evidence>
<dbReference type="AlphaFoldDB" id="A0A0U2ZPH5"/>
<organism evidence="3">
    <name type="scientific">Kitasatospora sp. 152608</name>
    <dbReference type="NCBI Taxonomy" id="1769566"/>
    <lineage>
        <taxon>Bacteria</taxon>
        <taxon>Bacillati</taxon>
        <taxon>Actinomycetota</taxon>
        <taxon>Actinomycetes</taxon>
        <taxon>Kitasatosporales</taxon>
        <taxon>Streptomycetaceae</taxon>
        <taxon>Kitasatospora</taxon>
    </lineage>
</organism>
<dbReference type="PANTHER" id="PTHR11487:SF0">
    <property type="entry name" value="S-ACYL FATTY ACID SYNTHASE THIOESTERASE, MEDIUM CHAIN"/>
    <property type="match status" value="1"/>
</dbReference>
<dbReference type="Pfam" id="PF00975">
    <property type="entry name" value="Thioesterase"/>
    <property type="match status" value="1"/>
</dbReference>
<comment type="similarity">
    <text evidence="1">Belongs to the thioesterase family.</text>
</comment>
<gene>
    <name evidence="3" type="primary">smcC3</name>
    <name evidence="3" type="ORF">KSSN_24630</name>
</gene>
<evidence type="ECO:0000256" key="1">
    <source>
        <dbReference type="ARBA" id="ARBA00007169"/>
    </source>
</evidence>